<dbReference type="InterPro" id="IPR029063">
    <property type="entry name" value="SAM-dependent_MTases_sf"/>
</dbReference>
<protein>
    <recommendedName>
        <fullName evidence="4">Methyltransferase domain-containing protein</fullName>
    </recommendedName>
</protein>
<dbReference type="Proteomes" id="UP000756132">
    <property type="component" value="Chromosome 1"/>
</dbReference>
<dbReference type="OrthoDB" id="66144at2759"/>
<dbReference type="GO" id="GO:0008168">
    <property type="term" value="F:methyltransferase activity"/>
    <property type="evidence" value="ECO:0007669"/>
    <property type="project" value="UniProtKB-KW"/>
</dbReference>
<dbReference type="GO" id="GO:0032259">
    <property type="term" value="P:methylation"/>
    <property type="evidence" value="ECO:0007669"/>
    <property type="project" value="UniProtKB-KW"/>
</dbReference>
<evidence type="ECO:0000256" key="2">
    <source>
        <dbReference type="ARBA" id="ARBA00022679"/>
    </source>
</evidence>
<sequence>MVLLILLAQSIDMTTPSLYKSFDTSLVDVKRSFESTEHATIEGSCGEENRAPSRKPDGGNDVGRVVKSVGAGEVYRSGRGLSADCSCRATCDTDGNFLQAVDDVQMEEILPKISELVRDVKTLKILDLGCGTGRTTTKLAQHSWPCEQIKIEGWGASAAMLNTAKTNLSSLASSHTAVNLHQIDLQNPTTLPHDSKVSFDIIIISTLALDHSPLATFFQLISTLLKSGGVAFVSNLHPDMGARSVAGYDDMRGARRIGRNLSHGIEESLDAAKRAGLEVKEVKEVELEERGIEEGLVVERGRKWVGMKLWMGLMVRKM</sequence>
<dbReference type="Gene3D" id="3.40.50.150">
    <property type="entry name" value="Vaccinia Virus protein VP39"/>
    <property type="match status" value="1"/>
</dbReference>
<evidence type="ECO:0000256" key="1">
    <source>
        <dbReference type="ARBA" id="ARBA00022603"/>
    </source>
</evidence>
<name>A0A9Q8L4R8_PASFU</name>
<dbReference type="PANTHER" id="PTHR43861">
    <property type="entry name" value="TRANS-ACONITATE 2-METHYLTRANSFERASE-RELATED"/>
    <property type="match status" value="1"/>
</dbReference>
<dbReference type="AlphaFoldDB" id="A0A9Q8L4R8"/>
<evidence type="ECO:0000256" key="3">
    <source>
        <dbReference type="SAM" id="MobiDB-lite"/>
    </source>
</evidence>
<reference evidence="5" key="2">
    <citation type="journal article" date="2022" name="Microb. Genom.">
        <title>A chromosome-scale genome assembly of the tomato pathogen Cladosporium fulvum reveals a compartmentalized genome architecture and the presence of a dispensable chromosome.</title>
        <authorList>
            <person name="Zaccaron A.Z."/>
            <person name="Chen L.H."/>
            <person name="Samaras A."/>
            <person name="Stergiopoulos I."/>
        </authorList>
    </citation>
    <scope>NUCLEOTIDE SEQUENCE</scope>
    <source>
        <strain evidence="5">Race5_Kim</strain>
    </source>
</reference>
<feature type="region of interest" description="Disordered" evidence="3">
    <location>
        <begin position="38"/>
        <end position="64"/>
    </location>
</feature>
<dbReference type="GeneID" id="71980349"/>
<dbReference type="CDD" id="cd02440">
    <property type="entry name" value="AdoMet_MTases"/>
    <property type="match status" value="1"/>
</dbReference>
<keyword evidence="6" id="KW-1185">Reference proteome</keyword>
<proteinExistence type="predicted"/>
<dbReference type="SUPFAM" id="SSF53335">
    <property type="entry name" value="S-adenosyl-L-methionine-dependent methyltransferases"/>
    <property type="match status" value="1"/>
</dbReference>
<keyword evidence="1" id="KW-0489">Methyltransferase</keyword>
<evidence type="ECO:0000259" key="4">
    <source>
        <dbReference type="Pfam" id="PF13649"/>
    </source>
</evidence>
<accession>A0A9Q8L4R8</accession>
<dbReference type="RefSeq" id="XP_047755232.1">
    <property type="nucleotide sequence ID" value="XM_047899619.1"/>
</dbReference>
<evidence type="ECO:0000313" key="6">
    <source>
        <dbReference type="Proteomes" id="UP000756132"/>
    </source>
</evidence>
<reference evidence="5" key="1">
    <citation type="submission" date="2021-12" db="EMBL/GenBank/DDBJ databases">
        <authorList>
            <person name="Zaccaron A."/>
            <person name="Stergiopoulos I."/>
        </authorList>
    </citation>
    <scope>NUCLEOTIDE SEQUENCE</scope>
    <source>
        <strain evidence="5">Race5_Kim</strain>
    </source>
</reference>
<feature type="domain" description="Methyltransferase" evidence="4">
    <location>
        <begin position="125"/>
        <end position="229"/>
    </location>
</feature>
<dbReference type="InterPro" id="IPR041698">
    <property type="entry name" value="Methyltransf_25"/>
</dbReference>
<keyword evidence="2" id="KW-0808">Transferase</keyword>
<gene>
    <name evidence="5" type="ORF">CLAFUR5_00471</name>
</gene>
<dbReference type="EMBL" id="CP090163">
    <property type="protein sequence ID" value="UJO10866.1"/>
    <property type="molecule type" value="Genomic_DNA"/>
</dbReference>
<dbReference type="Pfam" id="PF13649">
    <property type="entry name" value="Methyltransf_25"/>
    <property type="match status" value="1"/>
</dbReference>
<dbReference type="KEGG" id="ffu:CLAFUR5_00471"/>
<dbReference type="PANTHER" id="PTHR43861:SF1">
    <property type="entry name" value="TRANS-ACONITATE 2-METHYLTRANSFERASE"/>
    <property type="match status" value="1"/>
</dbReference>
<evidence type="ECO:0000313" key="5">
    <source>
        <dbReference type="EMBL" id="UJO10866.1"/>
    </source>
</evidence>
<feature type="compositionally biased region" description="Basic and acidic residues" evidence="3">
    <location>
        <begin position="47"/>
        <end position="58"/>
    </location>
</feature>
<organism evidence="5 6">
    <name type="scientific">Passalora fulva</name>
    <name type="common">Tomato leaf mold</name>
    <name type="synonym">Cladosporium fulvum</name>
    <dbReference type="NCBI Taxonomy" id="5499"/>
    <lineage>
        <taxon>Eukaryota</taxon>
        <taxon>Fungi</taxon>
        <taxon>Dikarya</taxon>
        <taxon>Ascomycota</taxon>
        <taxon>Pezizomycotina</taxon>
        <taxon>Dothideomycetes</taxon>
        <taxon>Dothideomycetidae</taxon>
        <taxon>Mycosphaerellales</taxon>
        <taxon>Mycosphaerellaceae</taxon>
        <taxon>Fulvia</taxon>
    </lineage>
</organism>